<dbReference type="InterPro" id="IPR003594">
    <property type="entry name" value="HATPase_dom"/>
</dbReference>
<keyword evidence="4" id="KW-0597">Phosphoprotein</keyword>
<dbReference type="PRINTS" id="PR00344">
    <property type="entry name" value="BCTRLSENSOR"/>
</dbReference>
<evidence type="ECO:0000256" key="7">
    <source>
        <dbReference type="ARBA" id="ARBA00022777"/>
    </source>
</evidence>
<dbReference type="SMART" id="SM00387">
    <property type="entry name" value="HATPase_c"/>
    <property type="match status" value="1"/>
</dbReference>
<dbReference type="InterPro" id="IPR036097">
    <property type="entry name" value="HisK_dim/P_sf"/>
</dbReference>
<dbReference type="SMART" id="SM00388">
    <property type="entry name" value="HisKA"/>
    <property type="match status" value="1"/>
</dbReference>
<evidence type="ECO:0000256" key="8">
    <source>
        <dbReference type="ARBA" id="ARBA00022989"/>
    </source>
</evidence>
<keyword evidence="6" id="KW-0812">Transmembrane</keyword>
<feature type="region of interest" description="Disordered" evidence="12">
    <location>
        <begin position="696"/>
        <end position="716"/>
    </location>
</feature>
<sequence length="716" mass="74429">MLATGLGATWYGAAGLRADDATNARRVMDQRTAVARASVIAETGRYLDLLQTVAAGLGAGPDISASGFQAATAPLATSRLTGATGVALVVPADTAEVAAVEAAWRARGAAGLRLSPRPGTTRHLFPVLSRPLNATVPATPGADLAASVEASAALAEGRRTGAPAVSDAYVLLRDRALPPSRQQLSFVFAAPVYAPGDGGAFRGWVVLGLRGQDFLGGVLGDASQGLLAGTLRATDSAGRAVTVAAYQALGRRDLRRQATFPVGDQHWTLVTEADSARLPGARTLLPLTVEVGGAAATVLLAGLMYVLATGRARAQARVRTATAELRQAEAEARRQAGLLSAIMASLGDGVGVIDEQGRYLLHNPAARALLGTDADVDGPDNWQRHYGLFLPDGTTPFPEERMPLVRGLRGESSDGVEMIVRNAGRPEGILLSVDGRPLDASAGQRGAVAVFRDITALRRYENDLAVFAGVVAHDLKAPLSVVRAHCELAIDQLAEAPPSDDVTQAHTALRRILGAADRMAALIDTLLAYTTARDAPLSLTVVPLGPLVADVVRERTEHLRRGTDPSPAIYVGALPAVTGDPAMLRHVVDNLIGNALKYVRPGQDPRVDVTALPAEGDRVRFTVADRGIGIPDDDKPRIFETFHRAHAGKGYAGTGLGLAICRRIVERHGGTVTVEDNPGGGTRFVVSLPAAAADAAGDGEPAAAPLPLPAPEHARA</sequence>
<dbReference type="CDD" id="cd00075">
    <property type="entry name" value="HATPase"/>
    <property type="match status" value="1"/>
</dbReference>
<dbReference type="Pfam" id="PF00512">
    <property type="entry name" value="HisKA"/>
    <property type="match status" value="1"/>
</dbReference>
<dbReference type="Proteomes" id="UP000652013">
    <property type="component" value="Unassembled WGS sequence"/>
</dbReference>
<dbReference type="Pfam" id="PF08448">
    <property type="entry name" value="PAS_4"/>
    <property type="match status" value="1"/>
</dbReference>
<proteinExistence type="predicted"/>
<dbReference type="Pfam" id="PF03924">
    <property type="entry name" value="CHASE"/>
    <property type="match status" value="1"/>
</dbReference>
<evidence type="ECO:0000259" key="13">
    <source>
        <dbReference type="PROSITE" id="PS50109"/>
    </source>
</evidence>
<dbReference type="PROSITE" id="PS50839">
    <property type="entry name" value="CHASE"/>
    <property type="match status" value="1"/>
</dbReference>
<comment type="catalytic activity">
    <reaction evidence="1">
        <text>ATP + protein L-histidine = ADP + protein N-phospho-L-histidine.</text>
        <dbReference type="EC" id="2.7.13.3"/>
    </reaction>
</comment>
<dbReference type="Gene3D" id="1.10.287.130">
    <property type="match status" value="1"/>
</dbReference>
<dbReference type="CDD" id="cd00082">
    <property type="entry name" value="HisKA"/>
    <property type="match status" value="1"/>
</dbReference>
<keyword evidence="16" id="KW-1185">Reference proteome</keyword>
<dbReference type="CDD" id="cd00130">
    <property type="entry name" value="PAS"/>
    <property type="match status" value="1"/>
</dbReference>
<evidence type="ECO:0000256" key="6">
    <source>
        <dbReference type="ARBA" id="ARBA00022692"/>
    </source>
</evidence>
<dbReference type="InterPro" id="IPR006189">
    <property type="entry name" value="CHASE_dom"/>
</dbReference>
<evidence type="ECO:0000256" key="2">
    <source>
        <dbReference type="ARBA" id="ARBA00004236"/>
    </source>
</evidence>
<evidence type="ECO:0000256" key="4">
    <source>
        <dbReference type="ARBA" id="ARBA00022553"/>
    </source>
</evidence>
<accession>A0A8J3Y9M1</accession>
<dbReference type="InterPro" id="IPR003661">
    <property type="entry name" value="HisK_dim/P_dom"/>
</dbReference>
<keyword evidence="7" id="KW-0418">Kinase</keyword>
<comment type="caution">
    <text evidence="15">The sequence shown here is derived from an EMBL/GenBank/DDBJ whole genome shotgun (WGS) entry which is preliminary data.</text>
</comment>
<dbReference type="InterPro" id="IPR042240">
    <property type="entry name" value="CHASE_sf"/>
</dbReference>
<dbReference type="PROSITE" id="PS50109">
    <property type="entry name" value="HIS_KIN"/>
    <property type="match status" value="1"/>
</dbReference>
<dbReference type="InterPro" id="IPR050351">
    <property type="entry name" value="BphY/WalK/GraS-like"/>
</dbReference>
<name>A0A8J3Y9M1_9ACTN</name>
<keyword evidence="5" id="KW-0808">Transferase</keyword>
<reference evidence="15" key="1">
    <citation type="submission" date="2021-01" db="EMBL/GenBank/DDBJ databases">
        <title>Whole genome shotgun sequence of Spirilliplanes yamanashiensis NBRC 15828.</title>
        <authorList>
            <person name="Komaki H."/>
            <person name="Tamura T."/>
        </authorList>
    </citation>
    <scope>NUCLEOTIDE SEQUENCE</scope>
    <source>
        <strain evidence="15">NBRC 15828</strain>
    </source>
</reference>
<dbReference type="InterPro" id="IPR005467">
    <property type="entry name" value="His_kinase_dom"/>
</dbReference>
<dbReference type="InterPro" id="IPR013656">
    <property type="entry name" value="PAS_4"/>
</dbReference>
<dbReference type="InterPro" id="IPR035965">
    <property type="entry name" value="PAS-like_dom_sf"/>
</dbReference>
<dbReference type="SUPFAM" id="SSF47384">
    <property type="entry name" value="Homodimeric domain of signal transducing histidine kinase"/>
    <property type="match status" value="1"/>
</dbReference>
<dbReference type="GO" id="GO:0000155">
    <property type="term" value="F:phosphorelay sensor kinase activity"/>
    <property type="evidence" value="ECO:0007669"/>
    <property type="project" value="InterPro"/>
</dbReference>
<organism evidence="15 16">
    <name type="scientific">Spirilliplanes yamanashiensis</name>
    <dbReference type="NCBI Taxonomy" id="42233"/>
    <lineage>
        <taxon>Bacteria</taxon>
        <taxon>Bacillati</taxon>
        <taxon>Actinomycetota</taxon>
        <taxon>Actinomycetes</taxon>
        <taxon>Micromonosporales</taxon>
        <taxon>Micromonosporaceae</taxon>
        <taxon>Spirilliplanes</taxon>
    </lineage>
</organism>
<dbReference type="SUPFAM" id="SSF55785">
    <property type="entry name" value="PYP-like sensor domain (PAS domain)"/>
    <property type="match status" value="1"/>
</dbReference>
<dbReference type="GO" id="GO:0030295">
    <property type="term" value="F:protein kinase activator activity"/>
    <property type="evidence" value="ECO:0007669"/>
    <property type="project" value="TreeGrafter"/>
</dbReference>
<evidence type="ECO:0000256" key="9">
    <source>
        <dbReference type="ARBA" id="ARBA00023012"/>
    </source>
</evidence>
<dbReference type="PANTHER" id="PTHR42878:SF13">
    <property type="entry name" value="HISTIDINE KINASE"/>
    <property type="match status" value="1"/>
</dbReference>
<dbReference type="InterPro" id="IPR000014">
    <property type="entry name" value="PAS"/>
</dbReference>
<dbReference type="GO" id="GO:0007234">
    <property type="term" value="P:osmosensory signaling via phosphorelay pathway"/>
    <property type="evidence" value="ECO:0007669"/>
    <property type="project" value="TreeGrafter"/>
</dbReference>
<dbReference type="GO" id="GO:0005886">
    <property type="term" value="C:plasma membrane"/>
    <property type="evidence" value="ECO:0007669"/>
    <property type="project" value="UniProtKB-SubCell"/>
</dbReference>
<dbReference type="PANTHER" id="PTHR42878">
    <property type="entry name" value="TWO-COMPONENT HISTIDINE KINASE"/>
    <property type="match status" value="1"/>
</dbReference>
<evidence type="ECO:0000256" key="5">
    <source>
        <dbReference type="ARBA" id="ARBA00022679"/>
    </source>
</evidence>
<evidence type="ECO:0000313" key="15">
    <source>
        <dbReference type="EMBL" id="GIJ04546.1"/>
    </source>
</evidence>
<dbReference type="Gene3D" id="3.30.450.350">
    <property type="entry name" value="CHASE domain"/>
    <property type="match status" value="1"/>
</dbReference>
<keyword evidence="10" id="KW-0472">Membrane</keyword>
<evidence type="ECO:0000256" key="12">
    <source>
        <dbReference type="SAM" id="MobiDB-lite"/>
    </source>
</evidence>
<dbReference type="SUPFAM" id="SSF55874">
    <property type="entry name" value="ATPase domain of HSP90 chaperone/DNA topoisomerase II/histidine kinase"/>
    <property type="match status" value="1"/>
</dbReference>
<dbReference type="GO" id="GO:0000156">
    <property type="term" value="F:phosphorelay response regulator activity"/>
    <property type="evidence" value="ECO:0007669"/>
    <property type="project" value="TreeGrafter"/>
</dbReference>
<dbReference type="SMART" id="SM01079">
    <property type="entry name" value="CHASE"/>
    <property type="match status" value="1"/>
</dbReference>
<dbReference type="EC" id="2.7.13.3" evidence="3"/>
<gene>
    <name evidence="15" type="ORF">Sya03_38980</name>
</gene>
<dbReference type="InterPro" id="IPR036890">
    <property type="entry name" value="HATPase_C_sf"/>
</dbReference>
<evidence type="ECO:0000259" key="14">
    <source>
        <dbReference type="PROSITE" id="PS50839"/>
    </source>
</evidence>
<dbReference type="AlphaFoldDB" id="A0A8J3Y9M1"/>
<dbReference type="Gene3D" id="3.30.565.10">
    <property type="entry name" value="Histidine kinase-like ATPase, C-terminal domain"/>
    <property type="match status" value="1"/>
</dbReference>
<protein>
    <recommendedName>
        <fullName evidence="11">Sensor-like histidine kinase SenX3</fullName>
        <ecNumber evidence="3">2.7.13.3</ecNumber>
    </recommendedName>
</protein>
<keyword evidence="9" id="KW-0902">Two-component regulatory system</keyword>
<dbReference type="NCBIfam" id="TIGR00229">
    <property type="entry name" value="sensory_box"/>
    <property type="match status" value="1"/>
</dbReference>
<evidence type="ECO:0000256" key="11">
    <source>
        <dbReference type="ARBA" id="ARBA00039401"/>
    </source>
</evidence>
<evidence type="ECO:0000256" key="1">
    <source>
        <dbReference type="ARBA" id="ARBA00000085"/>
    </source>
</evidence>
<feature type="domain" description="Histidine kinase" evidence="13">
    <location>
        <begin position="470"/>
        <end position="692"/>
    </location>
</feature>
<feature type="domain" description="CHASE" evidence="14">
    <location>
        <begin position="128"/>
        <end position="223"/>
    </location>
</feature>
<comment type="subcellular location">
    <subcellularLocation>
        <location evidence="2">Cell membrane</location>
    </subcellularLocation>
</comment>
<dbReference type="InterPro" id="IPR004358">
    <property type="entry name" value="Sig_transdc_His_kin-like_C"/>
</dbReference>
<evidence type="ECO:0000313" key="16">
    <source>
        <dbReference type="Proteomes" id="UP000652013"/>
    </source>
</evidence>
<evidence type="ECO:0000256" key="10">
    <source>
        <dbReference type="ARBA" id="ARBA00023136"/>
    </source>
</evidence>
<dbReference type="FunFam" id="3.30.565.10:FF:000006">
    <property type="entry name" value="Sensor histidine kinase WalK"/>
    <property type="match status" value="1"/>
</dbReference>
<keyword evidence="8" id="KW-1133">Transmembrane helix</keyword>
<dbReference type="Pfam" id="PF02518">
    <property type="entry name" value="HATPase_c"/>
    <property type="match status" value="1"/>
</dbReference>
<evidence type="ECO:0000256" key="3">
    <source>
        <dbReference type="ARBA" id="ARBA00012438"/>
    </source>
</evidence>
<dbReference type="Gene3D" id="3.30.450.20">
    <property type="entry name" value="PAS domain"/>
    <property type="match status" value="1"/>
</dbReference>
<dbReference type="EMBL" id="BOOY01000028">
    <property type="protein sequence ID" value="GIJ04546.1"/>
    <property type="molecule type" value="Genomic_DNA"/>
</dbReference>